<feature type="transmembrane region" description="Helical" evidence="1">
    <location>
        <begin position="12"/>
        <end position="32"/>
    </location>
</feature>
<name>A0ABM9GWK1_STRGL</name>
<keyword evidence="1" id="KW-0472">Membrane</keyword>
<dbReference type="EMBL" id="CAKXYP010000007">
    <property type="protein sequence ID" value="CAH9415920.1"/>
    <property type="molecule type" value="Genomic_DNA"/>
</dbReference>
<keyword evidence="3" id="KW-1185">Reference proteome</keyword>
<feature type="transmembrane region" description="Helical" evidence="1">
    <location>
        <begin position="77"/>
        <end position="96"/>
    </location>
</feature>
<keyword evidence="1" id="KW-0812">Transmembrane</keyword>
<protein>
    <recommendedName>
        <fullName evidence="4">Integral membrane protein</fullName>
    </recommendedName>
</protein>
<evidence type="ECO:0000256" key="1">
    <source>
        <dbReference type="SAM" id="Phobius"/>
    </source>
</evidence>
<proteinExistence type="predicted"/>
<reference evidence="2" key="1">
    <citation type="submission" date="2022-03" db="EMBL/GenBank/DDBJ databases">
        <authorList>
            <person name="Leyn A S."/>
        </authorList>
    </citation>
    <scope>NUCLEOTIDE SEQUENCE</scope>
    <source>
        <strain evidence="2">Streptomyces globisporus 4-3</strain>
    </source>
</reference>
<dbReference type="Proteomes" id="UP001154015">
    <property type="component" value="Unassembled WGS sequence"/>
</dbReference>
<keyword evidence="1" id="KW-1133">Transmembrane helix</keyword>
<evidence type="ECO:0000313" key="2">
    <source>
        <dbReference type="EMBL" id="CAH9415920.1"/>
    </source>
</evidence>
<accession>A0ABM9GWK1</accession>
<evidence type="ECO:0000313" key="3">
    <source>
        <dbReference type="Proteomes" id="UP001154015"/>
    </source>
</evidence>
<sequence>MGTSGGAAGHPGVLWVPFGPFVMAGMGVWCALRPGRWPRLWSVLLPLLPVAVSATLVTLPTDSWGRPGHTRDVVHHLLGYVGGLTVLPWLLGHGIARLTRALRARRDRAGSDRTGAPAMP</sequence>
<evidence type="ECO:0008006" key="4">
    <source>
        <dbReference type="Google" id="ProtNLM"/>
    </source>
</evidence>
<feature type="transmembrane region" description="Helical" evidence="1">
    <location>
        <begin position="39"/>
        <end position="57"/>
    </location>
</feature>
<comment type="caution">
    <text evidence="2">The sequence shown here is derived from an EMBL/GenBank/DDBJ whole genome shotgun (WGS) entry which is preliminary data.</text>
</comment>
<gene>
    <name evidence="2" type="ORF">SGL43_02940</name>
</gene>
<organism evidence="2 3">
    <name type="scientific">Streptomyces globisporus</name>
    <dbReference type="NCBI Taxonomy" id="1908"/>
    <lineage>
        <taxon>Bacteria</taxon>
        <taxon>Bacillati</taxon>
        <taxon>Actinomycetota</taxon>
        <taxon>Actinomycetes</taxon>
        <taxon>Kitasatosporales</taxon>
        <taxon>Streptomycetaceae</taxon>
        <taxon>Streptomyces</taxon>
    </lineage>
</organism>